<protein>
    <submittedName>
        <fullName evidence="1">Uncharacterized protein</fullName>
    </submittedName>
</protein>
<dbReference type="OrthoDB" id="8477619at2"/>
<comment type="caution">
    <text evidence="1">The sequence shown here is derived from an EMBL/GenBank/DDBJ whole genome shotgun (WGS) entry which is preliminary data.</text>
</comment>
<accession>A0A244CVJ2</accession>
<name>A0A244CVJ2_PSEDV</name>
<reference evidence="1 2" key="1">
    <citation type="submission" date="2017-02" db="EMBL/GenBank/DDBJ databases">
        <title>Pseudoalteromonas ulvae TC14 Genome.</title>
        <authorList>
            <person name="Molmeret M."/>
        </authorList>
    </citation>
    <scope>NUCLEOTIDE SEQUENCE [LARGE SCALE GENOMIC DNA]</scope>
    <source>
        <strain evidence="1">TC14</strain>
    </source>
</reference>
<dbReference type="Proteomes" id="UP000194841">
    <property type="component" value="Unassembled WGS sequence"/>
</dbReference>
<dbReference type="EMBL" id="MWPV01000001">
    <property type="protein sequence ID" value="OUL59269.1"/>
    <property type="molecule type" value="Genomic_DNA"/>
</dbReference>
<evidence type="ECO:0000313" key="2">
    <source>
        <dbReference type="Proteomes" id="UP000194841"/>
    </source>
</evidence>
<dbReference type="RefSeq" id="WP_086742662.1">
    <property type="nucleotide sequence ID" value="NZ_MWPV01000001.1"/>
</dbReference>
<proteinExistence type="predicted"/>
<dbReference type="AlphaFoldDB" id="A0A244CVJ2"/>
<evidence type="ECO:0000313" key="1">
    <source>
        <dbReference type="EMBL" id="OUL59269.1"/>
    </source>
</evidence>
<keyword evidence="2" id="KW-1185">Reference proteome</keyword>
<gene>
    <name evidence="1" type="ORF">B1199_03090</name>
</gene>
<organism evidence="1 2">
    <name type="scientific">Pseudoalteromonas ulvae</name>
    <dbReference type="NCBI Taxonomy" id="107327"/>
    <lineage>
        <taxon>Bacteria</taxon>
        <taxon>Pseudomonadati</taxon>
        <taxon>Pseudomonadota</taxon>
        <taxon>Gammaproteobacteria</taxon>
        <taxon>Alteromonadales</taxon>
        <taxon>Pseudoalteromonadaceae</taxon>
        <taxon>Pseudoalteromonas</taxon>
    </lineage>
</organism>
<sequence>MQRTDLKLFKPQLISNDSFAGGHRTNNEVVSGRLNEVFKPISDVDHARSAFDMAKLYAAVSTDDASRLHDANVFISEQPADSLVNTLIIELPTLKDNHVLSDIKNQLKLSSTKFHGMAVSTAPSTLNTIAVDKTQAPLLPKAQKTVPKVGINAYSFTPTQGANHLPMRELSIKAQTSDLAFFSLPATDVFLDKPAYYSYGYLTSENSWLYLNPLDNPSDAAQVSVDVQTGTFNFALAKPLRAGSTFTWRYASALDYRYHAYAITSTLVLGSNEYIKPGTWRIKKAGESAVYTDNGRGIFTDSTGAVFAQGNYDTGEISPAGAFETTAPLADDLGCVVTVSTPENSAYPSKINFNLQTNSFAMSSLYLKLTTDTGAVFSAAADSAGNISHANVTGTVSSNGDVSLTILNNTKISRIDYDINELETIVIPSDWLGIDANTLPNNGVVNIISQYATVSVQHRERTEHSALTSGQTLAVLADANFVDVVDVNGASLYSPTDANYGYDKSTGTLTINAGISAFTAPFIVTAVQRELATVVDISNNTLTLLSDLTRTYPAGSVVSSVYVLGDLQALVKDERTLSAWQNDFAGTGAAASNSLNTQQYPIEVNNKGCIAQRWAIVFSSNTAFSIIGEDIGQIYYGDTLNDCVVMNPFVNQPYFIIRKQAFGAGLNPGECFLFETLTASKPFVATRATSPGHSIIEFDKSTLTFAGNKE</sequence>